<organism evidence="2 3">
    <name type="scientific">Gossypium aridum</name>
    <name type="common">American cotton</name>
    <name type="synonym">Erioxylum aridum</name>
    <dbReference type="NCBI Taxonomy" id="34290"/>
    <lineage>
        <taxon>Eukaryota</taxon>
        <taxon>Viridiplantae</taxon>
        <taxon>Streptophyta</taxon>
        <taxon>Embryophyta</taxon>
        <taxon>Tracheophyta</taxon>
        <taxon>Spermatophyta</taxon>
        <taxon>Magnoliopsida</taxon>
        <taxon>eudicotyledons</taxon>
        <taxon>Gunneridae</taxon>
        <taxon>Pentapetalae</taxon>
        <taxon>rosids</taxon>
        <taxon>malvids</taxon>
        <taxon>Malvales</taxon>
        <taxon>Malvaceae</taxon>
        <taxon>Malvoideae</taxon>
        <taxon>Gossypium</taxon>
    </lineage>
</organism>
<reference evidence="2 3" key="1">
    <citation type="journal article" date="2019" name="Genome Biol. Evol.">
        <title>Insights into the evolution of the New World diploid cottons (Gossypium, subgenus Houzingenia) based on genome sequencing.</title>
        <authorList>
            <person name="Grover C.E."/>
            <person name="Arick M.A. 2nd"/>
            <person name="Thrash A."/>
            <person name="Conover J.L."/>
            <person name="Sanders W.S."/>
            <person name="Peterson D.G."/>
            <person name="Frelichowski J.E."/>
            <person name="Scheffler J.A."/>
            <person name="Scheffler B.E."/>
            <person name="Wendel J.F."/>
        </authorList>
    </citation>
    <scope>NUCLEOTIDE SEQUENCE [LARGE SCALE GENOMIC DNA]</scope>
    <source>
        <strain evidence="2">185</strain>
        <tissue evidence="2">Leaf</tissue>
    </source>
</reference>
<proteinExistence type="predicted"/>
<evidence type="ECO:0000256" key="1">
    <source>
        <dbReference type="SAM" id="MobiDB-lite"/>
    </source>
</evidence>
<name>A0A7J8XN65_GOSAI</name>
<accession>A0A7J8XN65</accession>
<dbReference type="EMBL" id="JABFAA010000008">
    <property type="protein sequence ID" value="MBA0688334.1"/>
    <property type="molecule type" value="Genomic_DNA"/>
</dbReference>
<gene>
    <name evidence="2" type="ORF">Goari_006133</name>
</gene>
<evidence type="ECO:0000313" key="3">
    <source>
        <dbReference type="Proteomes" id="UP000593577"/>
    </source>
</evidence>
<dbReference type="AlphaFoldDB" id="A0A7J8XN65"/>
<dbReference type="Proteomes" id="UP000593577">
    <property type="component" value="Unassembled WGS sequence"/>
</dbReference>
<comment type="caution">
    <text evidence="2">The sequence shown here is derived from an EMBL/GenBank/DDBJ whole genome shotgun (WGS) entry which is preliminary data.</text>
</comment>
<feature type="region of interest" description="Disordered" evidence="1">
    <location>
        <begin position="50"/>
        <end position="82"/>
    </location>
</feature>
<evidence type="ECO:0000313" key="2">
    <source>
        <dbReference type="EMBL" id="MBA0688334.1"/>
    </source>
</evidence>
<sequence>MEDVIKYLTQGRGSWNYRPDTGIPTNFSQGDNGGPVSKMKGIHKILQEQWMGRSSHQEYGSGKGKAPMEIRQAPQWDDDEDD</sequence>
<keyword evidence="3" id="KW-1185">Reference proteome</keyword>
<protein>
    <submittedName>
        <fullName evidence="2">Uncharacterized protein</fullName>
    </submittedName>
</protein>
<feature type="region of interest" description="Disordered" evidence="1">
    <location>
        <begin position="13"/>
        <end position="38"/>
    </location>
</feature>